<dbReference type="RefSeq" id="WP_110018338.1">
    <property type="nucleotide sequence ID" value="NZ_QGTJ01000004.1"/>
</dbReference>
<dbReference type="CDD" id="cd03811">
    <property type="entry name" value="GT4_GT28_WabH-like"/>
    <property type="match status" value="1"/>
</dbReference>
<keyword evidence="4" id="KW-1185">Reference proteome</keyword>
<dbReference type="SUPFAM" id="SSF53756">
    <property type="entry name" value="UDP-Glycosyltransferase/glycogen phosphorylase"/>
    <property type="match status" value="1"/>
</dbReference>
<dbReference type="Pfam" id="PF00534">
    <property type="entry name" value="Glycos_transf_1"/>
    <property type="match status" value="1"/>
</dbReference>
<dbReference type="GO" id="GO:0016757">
    <property type="term" value="F:glycosyltransferase activity"/>
    <property type="evidence" value="ECO:0007669"/>
    <property type="project" value="UniProtKB-ARBA"/>
</dbReference>
<evidence type="ECO:0000313" key="4">
    <source>
        <dbReference type="Proteomes" id="UP000246569"/>
    </source>
</evidence>
<feature type="domain" description="Glycosyl transferase family 1" evidence="1">
    <location>
        <begin position="194"/>
        <end position="351"/>
    </location>
</feature>
<organism evidence="3 4">
    <name type="scientific">Plasticicumulans acidivorans</name>
    <dbReference type="NCBI Taxonomy" id="886464"/>
    <lineage>
        <taxon>Bacteria</taxon>
        <taxon>Pseudomonadati</taxon>
        <taxon>Pseudomonadota</taxon>
        <taxon>Gammaproteobacteria</taxon>
        <taxon>Candidatus Competibacteraceae</taxon>
        <taxon>Plasticicumulans</taxon>
    </lineage>
</organism>
<protein>
    <submittedName>
        <fullName evidence="3">Glycosyltransferase involved in cell wall biosynthesis</fullName>
    </submittedName>
</protein>
<proteinExistence type="predicted"/>
<gene>
    <name evidence="3" type="ORF">C7443_104319</name>
</gene>
<dbReference type="Pfam" id="PF13439">
    <property type="entry name" value="Glyco_transf_4"/>
    <property type="match status" value="1"/>
</dbReference>
<dbReference type="AlphaFoldDB" id="A0A317MWQ7"/>
<dbReference type="EMBL" id="QGTJ01000004">
    <property type="protein sequence ID" value="PWV62523.1"/>
    <property type="molecule type" value="Genomic_DNA"/>
</dbReference>
<feature type="domain" description="Glycosyltransferase subfamily 4-like N-terminal" evidence="2">
    <location>
        <begin position="17"/>
        <end position="175"/>
    </location>
</feature>
<accession>A0A317MWQ7</accession>
<dbReference type="OrthoDB" id="5290958at2"/>
<dbReference type="Proteomes" id="UP000246569">
    <property type="component" value="Unassembled WGS sequence"/>
</dbReference>
<evidence type="ECO:0000313" key="3">
    <source>
        <dbReference type="EMBL" id="PWV62523.1"/>
    </source>
</evidence>
<dbReference type="PANTHER" id="PTHR12526:SF630">
    <property type="entry name" value="GLYCOSYLTRANSFERASE"/>
    <property type="match status" value="1"/>
</dbReference>
<name>A0A317MWQ7_9GAMM</name>
<dbReference type="Gene3D" id="3.40.50.2000">
    <property type="entry name" value="Glycogen Phosphorylase B"/>
    <property type="match status" value="2"/>
</dbReference>
<sequence>MAQAKCLAMVLADLARGGIGKMRVHLANEFARRGIRVDLLLARTESPYLELVGPGVRVVDVRTSHALFGAPRIARYLRRERPDVVLTQRSRVNAMVLRARALAGVAVPVYSTFNTNQTAQLASLTPRKARSQLAQMRRFYPRNDGLIAISQGVADDAAKLLGLERARLRIIFNPVVTPGLSEQAAQTPEHPWFHDGGPAVILGVGRLEPQKDFPTLLDAFARLRAQGADYRLLILGEGKLRAELQAQIDRLGLQAQVALPGFAVNPYPYMAQARLLVMSSAWEGLGNVLVEALALGTPVVSTDCPDGPAEILEGGRYGRLVPVGDAGALATAMAATLAAPLPAAELKAAAQRFTLPTIASAYLDALGLA</sequence>
<comment type="caution">
    <text evidence="3">The sequence shown here is derived from an EMBL/GenBank/DDBJ whole genome shotgun (WGS) entry which is preliminary data.</text>
</comment>
<dbReference type="PANTHER" id="PTHR12526">
    <property type="entry name" value="GLYCOSYLTRANSFERASE"/>
    <property type="match status" value="1"/>
</dbReference>
<evidence type="ECO:0000259" key="2">
    <source>
        <dbReference type="Pfam" id="PF13439"/>
    </source>
</evidence>
<dbReference type="InterPro" id="IPR028098">
    <property type="entry name" value="Glyco_trans_4-like_N"/>
</dbReference>
<keyword evidence="3" id="KW-0808">Transferase</keyword>
<dbReference type="InterPro" id="IPR001296">
    <property type="entry name" value="Glyco_trans_1"/>
</dbReference>
<reference evidence="3 4" key="1">
    <citation type="submission" date="2018-05" db="EMBL/GenBank/DDBJ databases">
        <title>Genomic Encyclopedia of Type Strains, Phase IV (KMG-IV): sequencing the most valuable type-strain genomes for metagenomic binning, comparative biology and taxonomic classification.</title>
        <authorList>
            <person name="Goeker M."/>
        </authorList>
    </citation>
    <scope>NUCLEOTIDE SEQUENCE [LARGE SCALE GENOMIC DNA]</scope>
    <source>
        <strain evidence="3 4">DSM 23606</strain>
    </source>
</reference>
<evidence type="ECO:0000259" key="1">
    <source>
        <dbReference type="Pfam" id="PF00534"/>
    </source>
</evidence>